<gene>
    <name evidence="1" type="ORF">AVEN_242240_2</name>
</gene>
<organism evidence="1 2">
    <name type="scientific">Araneus ventricosus</name>
    <name type="common">Orbweaver spider</name>
    <name type="synonym">Epeira ventricosa</name>
    <dbReference type="NCBI Taxonomy" id="182803"/>
    <lineage>
        <taxon>Eukaryota</taxon>
        <taxon>Metazoa</taxon>
        <taxon>Ecdysozoa</taxon>
        <taxon>Arthropoda</taxon>
        <taxon>Chelicerata</taxon>
        <taxon>Arachnida</taxon>
        <taxon>Araneae</taxon>
        <taxon>Araneomorphae</taxon>
        <taxon>Entelegynae</taxon>
        <taxon>Araneoidea</taxon>
        <taxon>Araneidae</taxon>
        <taxon>Araneus</taxon>
    </lineage>
</organism>
<dbReference type="AlphaFoldDB" id="A0A4Y2RQA8"/>
<dbReference type="Proteomes" id="UP000499080">
    <property type="component" value="Unassembled WGS sequence"/>
</dbReference>
<dbReference type="EMBL" id="BGPR01017720">
    <property type="protein sequence ID" value="GBN77085.1"/>
    <property type="molecule type" value="Genomic_DNA"/>
</dbReference>
<sequence>MRSNLIPYYVGSVNIRLSIGISGSSVQGPIPPKILCGNSAYGLWRKFSLKEGDETTTVDIFCNELLEFSRHFEDYILADIYEIPAPLMTSKDLFYAFLKSVCSDICGLVETDERKFFILCAFITNVTTLSFTLPCYRLIPDIKSVLVFHLKTKFSLNFDSDVKVAFESLEGKCLQLTTDRQWIRSRLQQLRKFIPKAANTSCSGVQMQRDVAFQLKLVNYIKIHKSTNAAESIEDERCPFCKSNCKAFLDDFLNY</sequence>
<protein>
    <submittedName>
        <fullName evidence="1">Uncharacterized protein</fullName>
    </submittedName>
</protein>
<proteinExistence type="predicted"/>
<evidence type="ECO:0000313" key="2">
    <source>
        <dbReference type="Proteomes" id="UP000499080"/>
    </source>
</evidence>
<comment type="caution">
    <text evidence="1">The sequence shown here is derived from an EMBL/GenBank/DDBJ whole genome shotgun (WGS) entry which is preliminary data.</text>
</comment>
<reference evidence="1 2" key="1">
    <citation type="journal article" date="2019" name="Sci. Rep.">
        <title>Orb-weaving spider Araneus ventricosus genome elucidates the spidroin gene catalogue.</title>
        <authorList>
            <person name="Kono N."/>
            <person name="Nakamura H."/>
            <person name="Ohtoshi R."/>
            <person name="Moran D.A.P."/>
            <person name="Shinohara A."/>
            <person name="Yoshida Y."/>
            <person name="Fujiwara M."/>
            <person name="Mori M."/>
            <person name="Tomita M."/>
            <person name="Arakawa K."/>
        </authorList>
    </citation>
    <scope>NUCLEOTIDE SEQUENCE [LARGE SCALE GENOMIC DNA]</scope>
</reference>
<keyword evidence="2" id="KW-1185">Reference proteome</keyword>
<name>A0A4Y2RQA8_ARAVE</name>
<accession>A0A4Y2RQA8</accession>
<evidence type="ECO:0000313" key="1">
    <source>
        <dbReference type="EMBL" id="GBN77085.1"/>
    </source>
</evidence>